<dbReference type="Proteomes" id="UP000269001">
    <property type="component" value="Unassembled WGS sequence"/>
</dbReference>
<keyword evidence="4" id="KW-1185">Reference proteome</keyword>
<feature type="transmembrane region" description="Helical" evidence="2">
    <location>
        <begin position="12"/>
        <end position="33"/>
    </location>
</feature>
<evidence type="ECO:0000256" key="1">
    <source>
        <dbReference type="SAM" id="MobiDB-lite"/>
    </source>
</evidence>
<comment type="caution">
    <text evidence="3">The sequence shown here is derived from an EMBL/GenBank/DDBJ whole genome shotgun (WGS) entry which is preliminary data.</text>
</comment>
<gene>
    <name evidence="3" type="ORF">D7V21_10455</name>
</gene>
<keyword evidence="2" id="KW-0472">Membrane</keyword>
<evidence type="ECO:0000313" key="4">
    <source>
        <dbReference type="Proteomes" id="UP000269001"/>
    </source>
</evidence>
<dbReference type="AlphaFoldDB" id="A0A3A8EQ77"/>
<dbReference type="EMBL" id="RAXU01000012">
    <property type="protein sequence ID" value="RKG32890.1"/>
    <property type="molecule type" value="Genomic_DNA"/>
</dbReference>
<evidence type="ECO:0000256" key="2">
    <source>
        <dbReference type="SAM" id="Phobius"/>
    </source>
</evidence>
<keyword evidence="2" id="KW-0812">Transmembrane</keyword>
<proteinExistence type="predicted"/>
<protein>
    <submittedName>
        <fullName evidence="3">Uncharacterized protein</fullName>
    </submittedName>
</protein>
<feature type="compositionally biased region" description="Polar residues" evidence="1">
    <location>
        <begin position="59"/>
        <end position="79"/>
    </location>
</feature>
<organism evidence="3 4">
    <name type="scientific">Acinetobacter guerrae</name>
    <dbReference type="NCBI Taxonomy" id="1843371"/>
    <lineage>
        <taxon>Bacteria</taxon>
        <taxon>Pseudomonadati</taxon>
        <taxon>Pseudomonadota</taxon>
        <taxon>Gammaproteobacteria</taxon>
        <taxon>Moraxellales</taxon>
        <taxon>Moraxellaceae</taxon>
        <taxon>Acinetobacter</taxon>
    </lineage>
</organism>
<dbReference type="RefSeq" id="WP_120370448.1">
    <property type="nucleotide sequence ID" value="NZ_RAXU01000012.1"/>
</dbReference>
<reference evidence="3 4" key="1">
    <citation type="submission" date="2018-09" db="EMBL/GenBank/DDBJ databases">
        <title>The draft genome of Acinetobacter spp. strains.</title>
        <authorList>
            <person name="Qin J."/>
            <person name="Feng Y."/>
            <person name="Zong Z."/>
        </authorList>
    </citation>
    <scope>NUCLEOTIDE SEQUENCE [LARGE SCALE GENOMIC DNA]</scope>
    <source>
        <strain evidence="3 4">WCHAc060096</strain>
    </source>
</reference>
<keyword evidence="2" id="KW-1133">Transmembrane helix</keyword>
<accession>A0A3A8EQ77</accession>
<evidence type="ECO:0000313" key="3">
    <source>
        <dbReference type="EMBL" id="RKG32890.1"/>
    </source>
</evidence>
<sequence length="145" mass="16290">MTLEQRHNSRLLWLIIGGISIIVLLFLAAQWFFAENKNTTVQTKSQPVQAPSEPHKQEPTQNSVPNESATNETSSNTLIDETILKTPVPNNPSLAKEEVAKLDDIQVQLKDQQTTLKAQHQDADTLIKLKEEQIKLLEAQIGEQK</sequence>
<name>A0A3A8EQ77_9GAMM</name>
<feature type="region of interest" description="Disordered" evidence="1">
    <location>
        <begin position="41"/>
        <end position="92"/>
    </location>
</feature>